<evidence type="ECO:0000313" key="4">
    <source>
        <dbReference type="EMBL" id="MDN4472556.1"/>
    </source>
</evidence>
<accession>A0ABT8G091</accession>
<organism evidence="4 5">
    <name type="scientific">Demequina zhanjiangensis</name>
    <dbReference type="NCBI Taxonomy" id="3051659"/>
    <lineage>
        <taxon>Bacteria</taxon>
        <taxon>Bacillati</taxon>
        <taxon>Actinomycetota</taxon>
        <taxon>Actinomycetes</taxon>
        <taxon>Micrococcales</taxon>
        <taxon>Demequinaceae</taxon>
        <taxon>Demequina</taxon>
    </lineage>
</organism>
<evidence type="ECO:0000259" key="2">
    <source>
        <dbReference type="Pfam" id="PF02591"/>
    </source>
</evidence>
<dbReference type="InterPro" id="IPR003743">
    <property type="entry name" value="Zf-RING_7"/>
</dbReference>
<dbReference type="Pfam" id="PF24481">
    <property type="entry name" value="CT398_CC"/>
    <property type="match status" value="1"/>
</dbReference>
<proteinExistence type="predicted"/>
<gene>
    <name evidence="4" type="ORF">QQX04_06070</name>
</gene>
<dbReference type="EMBL" id="JAUHPV010000003">
    <property type="protein sequence ID" value="MDN4472556.1"/>
    <property type="molecule type" value="Genomic_DNA"/>
</dbReference>
<protein>
    <submittedName>
        <fullName evidence="4">C4-type zinc ribbon domain-containing protein</fullName>
    </submittedName>
</protein>
<feature type="region of interest" description="Disordered" evidence="1">
    <location>
        <begin position="69"/>
        <end position="94"/>
    </location>
</feature>
<dbReference type="InterPro" id="IPR052376">
    <property type="entry name" value="Oxidative_Scav/Glycosyltrans"/>
</dbReference>
<evidence type="ECO:0000259" key="3">
    <source>
        <dbReference type="Pfam" id="PF24481"/>
    </source>
</evidence>
<feature type="domain" description="CT398-like coiled coil hairpin" evidence="3">
    <location>
        <begin position="15"/>
        <end position="194"/>
    </location>
</feature>
<dbReference type="Gene3D" id="1.10.287.1490">
    <property type="match status" value="1"/>
</dbReference>
<dbReference type="PANTHER" id="PTHR39082">
    <property type="entry name" value="PHOSPHOLIPASE C-BETA-2-RELATED"/>
    <property type="match status" value="1"/>
</dbReference>
<dbReference type="Proteomes" id="UP001172738">
    <property type="component" value="Unassembled WGS sequence"/>
</dbReference>
<dbReference type="Pfam" id="PF02591">
    <property type="entry name" value="Zn_ribbon_9"/>
    <property type="match status" value="1"/>
</dbReference>
<dbReference type="InterPro" id="IPR056003">
    <property type="entry name" value="CT398_CC_hairpin"/>
</dbReference>
<evidence type="ECO:0000313" key="5">
    <source>
        <dbReference type="Proteomes" id="UP001172738"/>
    </source>
</evidence>
<comment type="caution">
    <text evidence="4">The sequence shown here is derived from an EMBL/GenBank/DDBJ whole genome shotgun (WGS) entry which is preliminary data.</text>
</comment>
<evidence type="ECO:0000256" key="1">
    <source>
        <dbReference type="SAM" id="MobiDB-lite"/>
    </source>
</evidence>
<keyword evidence="5" id="KW-1185">Reference proteome</keyword>
<name>A0ABT8G091_9MICO</name>
<dbReference type="RefSeq" id="WP_301127228.1">
    <property type="nucleotide sequence ID" value="NZ_JAUHPV010000003.1"/>
</dbReference>
<dbReference type="PANTHER" id="PTHR39082:SF1">
    <property type="entry name" value="SCAVENGER RECEPTOR CLASS A MEMBER 3"/>
    <property type="match status" value="1"/>
</dbReference>
<sequence length="243" mass="26338">MATAPVADQRRLLDVQDADLRAQQLRHKRDTLPQLAQLEELAARLADLHEERIARTAEVGDLKRAVTKAEDDVQSVRAREERDQQRLNSGAGSAKDLQALQGELEVLAKRRSDLEDVELEAMERLEAAEATLASATEQTEALETQVAEVTADRDAAVREIDEQLVAIHDERGTAARDLDAALLALYDKLREQHGGVGAASLVGGACQGCHMTLNAGDLAAILNAPADQIVRCEECGRILVRGA</sequence>
<reference evidence="4" key="1">
    <citation type="submission" date="2023-06" db="EMBL/GenBank/DDBJ databases">
        <title>SYSU T00b26.</title>
        <authorList>
            <person name="Gao L."/>
            <person name="Fang B.-Z."/>
            <person name="Li W.-J."/>
        </authorList>
    </citation>
    <scope>NUCLEOTIDE SEQUENCE</scope>
    <source>
        <strain evidence="4">SYSU T00b26</strain>
    </source>
</reference>
<feature type="domain" description="C4-type zinc ribbon" evidence="2">
    <location>
        <begin position="205"/>
        <end position="239"/>
    </location>
</feature>